<evidence type="ECO:0000256" key="2">
    <source>
        <dbReference type="ARBA" id="ARBA00019442"/>
    </source>
</evidence>
<dbReference type="PANTHER" id="PTHR12764">
    <property type="entry name" value="WD REPEAT DOMAIN-RELATED"/>
    <property type="match status" value="1"/>
</dbReference>
<dbReference type="SUPFAM" id="SSF48371">
    <property type="entry name" value="ARM repeat"/>
    <property type="match status" value="1"/>
</dbReference>
<feature type="domain" description="IFT122 second beta-propeller" evidence="8">
    <location>
        <begin position="300"/>
        <end position="554"/>
    </location>
</feature>
<dbReference type="Pfam" id="PF25295">
    <property type="entry name" value="TPR_IFT122"/>
    <property type="match status" value="1"/>
</dbReference>
<dbReference type="Gene3D" id="1.25.40.470">
    <property type="match status" value="1"/>
</dbReference>
<evidence type="ECO:0000259" key="9">
    <source>
        <dbReference type="Pfam" id="PF23381"/>
    </source>
</evidence>
<evidence type="ECO:0000256" key="6">
    <source>
        <dbReference type="ARBA" id="ARBA00023273"/>
    </source>
</evidence>
<dbReference type="InterPro" id="IPR057411">
    <property type="entry name" value="TPR_IFT122"/>
</dbReference>
<dbReference type="InterPro" id="IPR015943">
    <property type="entry name" value="WD40/YVTN_repeat-like_dom_sf"/>
</dbReference>
<dbReference type="InterPro" id="IPR016024">
    <property type="entry name" value="ARM-type_fold"/>
</dbReference>
<keyword evidence="3 7" id="KW-0853">WD repeat</keyword>
<dbReference type="InterPro" id="IPR039857">
    <property type="entry name" value="Ift122/121"/>
</dbReference>
<dbReference type="Pfam" id="PF23377">
    <property type="entry name" value="Beta-prop_IFT122_2nd"/>
    <property type="match status" value="1"/>
</dbReference>
<dbReference type="PROSITE" id="PS50082">
    <property type="entry name" value="WD_REPEATS_2"/>
    <property type="match status" value="1"/>
</dbReference>
<organism evidence="12 13">
    <name type="scientific">Hydra vulgaris</name>
    <name type="common">Hydra</name>
    <name type="synonym">Hydra attenuata</name>
    <dbReference type="NCBI Taxonomy" id="6087"/>
    <lineage>
        <taxon>Eukaryota</taxon>
        <taxon>Metazoa</taxon>
        <taxon>Cnidaria</taxon>
        <taxon>Hydrozoa</taxon>
        <taxon>Hydroidolina</taxon>
        <taxon>Anthoathecata</taxon>
        <taxon>Aplanulata</taxon>
        <taxon>Hydridae</taxon>
        <taxon>Hydra</taxon>
    </lineage>
</organism>
<accession>A0ABM4DIM6</accession>
<feature type="domain" description="IFT122 first beta-propeller" evidence="9">
    <location>
        <begin position="194"/>
        <end position="295"/>
    </location>
</feature>
<dbReference type="GeneID" id="100205553"/>
<gene>
    <name evidence="13" type="primary">LOC100205553</name>
</gene>
<dbReference type="Proteomes" id="UP001652625">
    <property type="component" value="Chromosome 14"/>
</dbReference>
<keyword evidence="12" id="KW-1185">Reference proteome</keyword>
<keyword evidence="5" id="KW-0969">Cilium</keyword>
<dbReference type="Pfam" id="PF23381">
    <property type="entry name" value="Beta-prop_IFT122_1st"/>
    <property type="match status" value="2"/>
</dbReference>
<name>A0ABM4DIM6_HYDVU</name>
<evidence type="ECO:0000256" key="1">
    <source>
        <dbReference type="ARBA" id="ARBA00004138"/>
    </source>
</evidence>
<feature type="repeat" description="WD" evidence="7">
    <location>
        <begin position="55"/>
        <end position="86"/>
    </location>
</feature>
<sequence>MRAIPTWVDKVHDKDETPVSLHDLAFSPDGSQLIAAAGNKVLVYDASDGSLIRPCNGHKETVYCVAYAKSGKHFASGGADKTVIIWTNKLEGILKYTHNSVIQALQYNPITHQLASCSMDDFGLWSTEQKSVQKYKLPCRSLCCSWTNDGQYLAIGLTNGFVTIWNKSGEEKVRIERPGGFPIWTLSWNPSKDESDILAVGDWGQRLSFYQLSGKQIGKDYSLGFDPCCLSYFPKGEFLIVSGSDKKCYLYTKEGTRLATIGEHEGWVWSCKIGPEGNYVACGSEDGTVAYYQLIFSTVHGLYKDRYAYRDNMTDVIVHHLTTEQKVRIKCRELVKKIAIYKHRLAVQMPEKIVIYEIYSNDSADMTYKVKDRINQKVECNLLVVTGNNLILCQERRLQCLSFDGIKEREWQVDSVIRYIKIAGGVSGHEGLLVGLKNGQILKIFVDNQFPIPLIKQQTGVRCLDISCSHKKLAVVDDNNTILVYQIDTKELLFQEANGNSVAWNTHNDDMLCFSGGGMLNIKAGNFPLHQQKVPGFVVGFCGSRIYCLHVYTMTSIEVPQSTPMYQFLEKKLFLDAYRIACLGVTDGDWRTLAMSALESLELEVAKLSFIRIRDMKFLELINSIEARKKRGENDNNTFLGDIYAYQGKFQEAAKLYKRAGKEEKALEMFSDLRQFEQAKEFLGSSDQNNFKQLIKKQAEWCRTTNDPKAAADMFIAAGEFIKAIDILGENGWFEKLLELARNLNKADVEPLTACAQHLANMKKYNYAAEIYLKMGDKKKLVQLYVQSHQWDEVFHLVEKHVEFKDDVYVPYAHWLAENDRFDEAQEAFHKAGRRTDAVKVLEQLTLNAVIENRFNDAGYYFWQLSMQCLDIAGKKESGELKEVEDSILDKFVEYQTKAEVYYVYHIIQRFMEEPFTSKTSEAIFNMARFLIHMLLKDTPHGVSKVHALFAIAKQGKLLGAYKLARYAYDKLQSLRVPERFQESVYLGSIAIRSKPFQDNPDLMSLCYRCSATNPLLNNKGNQCINCFQPFIHSFSSFEILPLVEFVIEEDISDEEALKLISMDKLKINKQRKQRKQESINSKFQSLRLDDNPDSEDDEDDGDDPFATKLMSFEQGGGDFFPVCVGRTVLKKLQRTEVFVRKWTRPLKYQYFRNILPDIRITMCKSCYKFFHSEDFELLMLQNGHCPFCRAKQEVV</sequence>
<dbReference type="InterPro" id="IPR056153">
    <property type="entry name" value="Beta-prop_IFT122_1st"/>
</dbReference>
<reference evidence="13" key="1">
    <citation type="submission" date="2025-08" db="UniProtKB">
        <authorList>
            <consortium name="RefSeq"/>
        </authorList>
    </citation>
    <scope>IDENTIFICATION</scope>
</reference>
<evidence type="ECO:0000313" key="12">
    <source>
        <dbReference type="Proteomes" id="UP001652625"/>
    </source>
</evidence>
<evidence type="ECO:0000256" key="3">
    <source>
        <dbReference type="ARBA" id="ARBA00022574"/>
    </source>
</evidence>
<keyword evidence="6" id="KW-0966">Cell projection</keyword>
<dbReference type="InterPro" id="IPR036322">
    <property type="entry name" value="WD40_repeat_dom_sf"/>
</dbReference>
<evidence type="ECO:0000256" key="5">
    <source>
        <dbReference type="ARBA" id="ARBA00023069"/>
    </source>
</evidence>
<dbReference type="Pfam" id="PF25144">
    <property type="entry name" value="Zn_ribbon_IFT122"/>
    <property type="match status" value="1"/>
</dbReference>
<evidence type="ECO:0000313" key="13">
    <source>
        <dbReference type="RefSeq" id="XP_065674347.1"/>
    </source>
</evidence>
<dbReference type="SUPFAM" id="SSF50978">
    <property type="entry name" value="WD40 repeat-like"/>
    <property type="match status" value="2"/>
</dbReference>
<dbReference type="PANTHER" id="PTHR12764:SF4">
    <property type="entry name" value="INTRAFLAGELLAR TRANSPORT PROTEIN 122 HOMOLOG"/>
    <property type="match status" value="1"/>
</dbReference>
<proteinExistence type="predicted"/>
<dbReference type="InterPro" id="IPR001680">
    <property type="entry name" value="WD40_rpt"/>
</dbReference>
<dbReference type="InterPro" id="IPR056838">
    <property type="entry name" value="Zn_ribbon_IFT122"/>
</dbReference>
<feature type="domain" description="Intraflagellar transport protein 122 homolog TPR" evidence="11">
    <location>
        <begin position="561"/>
        <end position="946"/>
    </location>
</feature>
<dbReference type="RefSeq" id="XP_065674347.1">
    <property type="nucleotide sequence ID" value="XM_065818275.1"/>
</dbReference>
<comment type="subcellular location">
    <subcellularLocation>
        <location evidence="1">Cell projection</location>
        <location evidence="1">Cilium</location>
    </subcellularLocation>
</comment>
<feature type="domain" description="IFT122 first beta-propeller" evidence="9">
    <location>
        <begin position="2"/>
        <end position="192"/>
    </location>
</feature>
<dbReference type="InterPro" id="IPR056152">
    <property type="entry name" value="Beta-prop_IFT122_2nd"/>
</dbReference>
<feature type="domain" description="IFT122 zinc ribbon" evidence="10">
    <location>
        <begin position="1002"/>
        <end position="1044"/>
    </location>
</feature>
<keyword evidence="4" id="KW-0677">Repeat</keyword>
<evidence type="ECO:0000256" key="4">
    <source>
        <dbReference type="ARBA" id="ARBA00022737"/>
    </source>
</evidence>
<dbReference type="SMART" id="SM00320">
    <property type="entry name" value="WD40"/>
    <property type="match status" value="8"/>
</dbReference>
<evidence type="ECO:0000259" key="10">
    <source>
        <dbReference type="Pfam" id="PF25144"/>
    </source>
</evidence>
<protein>
    <recommendedName>
        <fullName evidence="2">Intraflagellar transport protein 122 homolog</fullName>
    </recommendedName>
</protein>
<evidence type="ECO:0000256" key="7">
    <source>
        <dbReference type="PROSITE-ProRule" id="PRU00221"/>
    </source>
</evidence>
<evidence type="ECO:0000259" key="8">
    <source>
        <dbReference type="Pfam" id="PF23377"/>
    </source>
</evidence>
<dbReference type="Pfam" id="PF25143">
    <property type="entry name" value="Zn_ribbon_IFT122_C"/>
    <property type="match status" value="1"/>
</dbReference>
<evidence type="ECO:0000259" key="11">
    <source>
        <dbReference type="Pfam" id="PF25295"/>
    </source>
</evidence>
<dbReference type="PROSITE" id="PS50294">
    <property type="entry name" value="WD_REPEATS_REGION"/>
    <property type="match status" value="1"/>
</dbReference>
<dbReference type="Gene3D" id="2.130.10.10">
    <property type="entry name" value="YVTN repeat-like/Quinoprotein amine dehydrogenase"/>
    <property type="match status" value="2"/>
</dbReference>